<dbReference type="InterPro" id="IPR016160">
    <property type="entry name" value="Ald_DH_CS_CYS"/>
</dbReference>
<gene>
    <name evidence="6" type="ORF">FGK64_20310</name>
</gene>
<dbReference type="Gene3D" id="3.40.309.10">
    <property type="entry name" value="Aldehyde Dehydrogenase, Chain A, domain 2"/>
    <property type="match status" value="1"/>
</dbReference>
<dbReference type="Gene3D" id="3.40.605.10">
    <property type="entry name" value="Aldehyde Dehydrogenase, Chain A, domain 1"/>
    <property type="match status" value="1"/>
</dbReference>
<evidence type="ECO:0000256" key="4">
    <source>
        <dbReference type="RuleBase" id="RU003345"/>
    </source>
</evidence>
<dbReference type="NCBIfam" id="TIGR01780">
    <property type="entry name" value="SSADH"/>
    <property type="match status" value="1"/>
</dbReference>
<dbReference type="PROSITE" id="PS00070">
    <property type="entry name" value="ALDEHYDE_DEHYDR_CYS"/>
    <property type="match status" value="1"/>
</dbReference>
<keyword evidence="7" id="KW-1185">Reference proteome</keyword>
<dbReference type="InterPro" id="IPR010102">
    <property type="entry name" value="Succ_semiAld_DH"/>
</dbReference>
<comment type="similarity">
    <text evidence="1 4">Belongs to the aldehyde dehydrogenase family.</text>
</comment>
<dbReference type="Pfam" id="PF00171">
    <property type="entry name" value="Aldedh"/>
    <property type="match status" value="1"/>
</dbReference>
<dbReference type="PROSITE" id="PS00687">
    <property type="entry name" value="ALDEHYDE_DEHYDR_GLU"/>
    <property type="match status" value="1"/>
</dbReference>
<keyword evidence="2 4" id="KW-0560">Oxidoreductase</keyword>
<dbReference type="InterPro" id="IPR016161">
    <property type="entry name" value="Ald_DH/histidinol_DH"/>
</dbReference>
<dbReference type="InterPro" id="IPR016163">
    <property type="entry name" value="Ald_DH_C"/>
</dbReference>
<evidence type="ECO:0000256" key="3">
    <source>
        <dbReference type="PROSITE-ProRule" id="PRU10007"/>
    </source>
</evidence>
<dbReference type="InterPro" id="IPR029510">
    <property type="entry name" value="Ald_DH_CS_GLU"/>
</dbReference>
<dbReference type="InterPro" id="IPR016162">
    <property type="entry name" value="Ald_DH_N"/>
</dbReference>
<dbReference type="InterPro" id="IPR050740">
    <property type="entry name" value="Aldehyde_DH_Superfamily"/>
</dbReference>
<name>A0ABY2X0H2_9RHOB</name>
<evidence type="ECO:0000259" key="5">
    <source>
        <dbReference type="Pfam" id="PF00171"/>
    </source>
</evidence>
<sequence length="485" mass="51709">MQSLSDPTLFHQACLIGADWVEAKNSAVITVTTPETGNTLGHVPKMGRVEVAQAIDVAEDAFRGWSATDPKTRSKLIRRWYDLVEANASDLGRILSAEQGKPWAEGIGEIHYAATFLDWFSEEAKRFYGEVIPHTANNRRFMVLKQPVGVAALITPWNFPAAMITRKAGAALAAGCTVVIKPASATPFTALALADIALRAGIPPGVVNVVTGAAGEVGAELTENTKVRKLSFTGSTEVGRILLAQCAATVKNVSMELGGNAPVIVFDDADLEAAVQGTMASKFRNAGQTCVCANRIYVQDGIYDAFAEQLTARVKALRVGPTFDEGVEIGPLIDDAAVEKVQEHIDDAVSKGGTILTGGGLDSRGGTYFTPTVISNTPRDAKVLVEETFGPLAALVRFSEENEAIQMANDTEFGLASYVFTNDLNRSWRVIEALEYGIVGLNEGATSTEVGPFGGVKQSGIGREGSRYGIEDYLEEKFVSIGNVK</sequence>
<feature type="active site" evidence="3">
    <location>
        <position position="256"/>
    </location>
</feature>
<evidence type="ECO:0000313" key="6">
    <source>
        <dbReference type="EMBL" id="TMV08311.1"/>
    </source>
</evidence>
<evidence type="ECO:0000256" key="1">
    <source>
        <dbReference type="ARBA" id="ARBA00009986"/>
    </source>
</evidence>
<comment type="caution">
    <text evidence="6">The sequence shown here is derived from an EMBL/GenBank/DDBJ whole genome shotgun (WGS) entry which is preliminary data.</text>
</comment>
<dbReference type="InterPro" id="IPR015590">
    <property type="entry name" value="Aldehyde_DH_dom"/>
</dbReference>
<organism evidence="6 7">
    <name type="scientific">Arenibacterium halophilum</name>
    <dbReference type="NCBI Taxonomy" id="2583821"/>
    <lineage>
        <taxon>Bacteria</taxon>
        <taxon>Pseudomonadati</taxon>
        <taxon>Pseudomonadota</taxon>
        <taxon>Alphaproteobacteria</taxon>
        <taxon>Rhodobacterales</taxon>
        <taxon>Paracoccaceae</taxon>
        <taxon>Arenibacterium</taxon>
    </lineage>
</organism>
<proteinExistence type="inferred from homology"/>
<dbReference type="EMBL" id="VCPC01000006">
    <property type="protein sequence ID" value="TMV08311.1"/>
    <property type="molecule type" value="Genomic_DNA"/>
</dbReference>
<evidence type="ECO:0000313" key="7">
    <source>
        <dbReference type="Proteomes" id="UP001191082"/>
    </source>
</evidence>
<protein>
    <submittedName>
        <fullName evidence="6">NAD-dependent succinate-semialdehyde dehydrogenase</fullName>
    </submittedName>
</protein>
<dbReference type="PANTHER" id="PTHR43353:SF5">
    <property type="entry name" value="SUCCINATE-SEMIALDEHYDE DEHYDROGENASE, MITOCHONDRIAL"/>
    <property type="match status" value="1"/>
</dbReference>
<dbReference type="PANTHER" id="PTHR43353">
    <property type="entry name" value="SUCCINATE-SEMIALDEHYDE DEHYDROGENASE, MITOCHONDRIAL"/>
    <property type="match status" value="1"/>
</dbReference>
<feature type="domain" description="Aldehyde dehydrogenase" evidence="5">
    <location>
        <begin position="20"/>
        <end position="479"/>
    </location>
</feature>
<accession>A0ABY2X0H2</accession>
<reference evidence="6 7" key="1">
    <citation type="submission" date="2019-05" db="EMBL/GenBank/DDBJ databases">
        <title>Marivita sp. nov. isolated from sea sediment.</title>
        <authorList>
            <person name="Kim W."/>
        </authorList>
    </citation>
    <scope>NUCLEOTIDE SEQUENCE [LARGE SCALE GENOMIC DNA]</scope>
    <source>
        <strain evidence="6 7">CAU 1492</strain>
    </source>
</reference>
<dbReference type="CDD" id="cd07103">
    <property type="entry name" value="ALDH_F5_SSADH_GabD"/>
    <property type="match status" value="1"/>
</dbReference>
<dbReference type="SUPFAM" id="SSF53720">
    <property type="entry name" value="ALDH-like"/>
    <property type="match status" value="1"/>
</dbReference>
<dbReference type="Proteomes" id="UP001191082">
    <property type="component" value="Unassembled WGS sequence"/>
</dbReference>
<dbReference type="RefSeq" id="WP_138865702.1">
    <property type="nucleotide sequence ID" value="NZ_VCPC01000006.1"/>
</dbReference>
<evidence type="ECO:0000256" key="2">
    <source>
        <dbReference type="ARBA" id="ARBA00023002"/>
    </source>
</evidence>